<comment type="caution">
    <text evidence="1">The sequence shown here is derived from an EMBL/GenBank/DDBJ whole genome shotgun (WGS) entry which is preliminary data.</text>
</comment>
<dbReference type="InterPro" id="IPR009387">
    <property type="entry name" value="HigB-2"/>
</dbReference>
<sequence length="117" mass="13134">MSCNITVSVSDDFAKEAKRLAKKYPSFKQDYKDFLDSIKENPLQGDEITKNIRKIRMAIKSKGKGKSGGARVVTFNVLTNTEKGQVVFLLLYDKEDASTVKVNVVKQLVQDLGFDIE</sequence>
<dbReference type="PIRSF" id="PIRSF039032">
    <property type="entry name" value="HigB-2"/>
    <property type="match status" value="1"/>
</dbReference>
<evidence type="ECO:0000313" key="2">
    <source>
        <dbReference type="Proteomes" id="UP001487296"/>
    </source>
</evidence>
<organism evidence="1 2">
    <name type="scientific">Hallella faecis</name>
    <dbReference type="NCBI Taxonomy" id="2841596"/>
    <lineage>
        <taxon>Bacteria</taxon>
        <taxon>Pseudomonadati</taxon>
        <taxon>Bacteroidota</taxon>
        <taxon>Bacteroidia</taxon>
        <taxon>Bacteroidales</taxon>
        <taxon>Prevotellaceae</taxon>
        <taxon>Hallella</taxon>
    </lineage>
</organism>
<name>A0ABV1FUE1_9BACT</name>
<gene>
    <name evidence="1" type="ORF">AAAT34_12765</name>
</gene>
<reference evidence="1 2" key="1">
    <citation type="submission" date="2024-04" db="EMBL/GenBank/DDBJ databases">
        <title>Human intestinal bacterial collection.</title>
        <authorList>
            <person name="Pauvert C."/>
            <person name="Hitch T.C.A."/>
            <person name="Clavel T."/>
        </authorList>
    </citation>
    <scope>NUCLEOTIDE SEQUENCE [LARGE SCALE GENOMIC DNA]</scope>
    <source>
        <strain evidence="1 2">CLA-AA-H145</strain>
    </source>
</reference>
<protein>
    <submittedName>
        <fullName evidence="1">Addiction module toxin RelE</fullName>
    </submittedName>
</protein>
<evidence type="ECO:0000313" key="1">
    <source>
        <dbReference type="EMBL" id="MEQ2487905.1"/>
    </source>
</evidence>
<keyword evidence="2" id="KW-1185">Reference proteome</keyword>
<proteinExistence type="predicted"/>
<dbReference type="RefSeq" id="WP_215760998.1">
    <property type="nucleotide sequence ID" value="NZ_JAHKBE010000128.1"/>
</dbReference>
<dbReference type="EMBL" id="JBBNFP010000124">
    <property type="protein sequence ID" value="MEQ2487905.1"/>
    <property type="molecule type" value="Genomic_DNA"/>
</dbReference>
<dbReference type="Proteomes" id="UP001487296">
    <property type="component" value="Unassembled WGS sequence"/>
</dbReference>
<accession>A0ABV1FUE1</accession>